<feature type="transmembrane region" description="Helical" evidence="1">
    <location>
        <begin position="28"/>
        <end position="46"/>
    </location>
</feature>
<reference evidence="3" key="2">
    <citation type="submission" date="2015-06" db="UniProtKB">
        <authorList>
            <consortium name="EnsemblPlants"/>
        </authorList>
    </citation>
    <scope>IDENTIFICATION</scope>
    <source>
        <strain evidence="3">cv. Heinz 1706</strain>
    </source>
</reference>
<sequence>MISLKSQTTHHGSLIELLIFSMLSHKSLLSPSVHLAYITYTYLLYLKTRPQIDRIRSSFKELFAIRNSIKIGVYDNHNMFLDFTNEDDFSMVWYRRVIEMEGLQMWLQKWAQDFKSEEDIPVAPMWVLLPGLPFHMHTWNYIKQMVSLVGTPLSMDEATNCRTRRSKDKVRVEVASAQHCLCGFGRG</sequence>
<evidence type="ECO:0000313" key="3">
    <source>
        <dbReference type="EnsemblPlants" id="Solyc01g017760.1.1"/>
    </source>
</evidence>
<dbReference type="InterPro" id="IPR040256">
    <property type="entry name" value="At4g02000-like"/>
</dbReference>
<proteinExistence type="predicted"/>
<dbReference type="PhylomeDB" id="K4AUV7"/>
<feature type="domain" description="DUF4283" evidence="2">
    <location>
        <begin position="47"/>
        <end position="118"/>
    </location>
</feature>
<dbReference type="EnsemblPlants" id="Solyc01g017760.1.1">
    <property type="protein sequence ID" value="Solyc01g017760.1.1"/>
    <property type="gene ID" value="Solyc01g017760.1"/>
</dbReference>
<reference evidence="3" key="1">
    <citation type="journal article" date="2012" name="Nature">
        <title>The tomato genome sequence provides insights into fleshy fruit evolution.</title>
        <authorList>
            <consortium name="Tomato Genome Consortium"/>
        </authorList>
    </citation>
    <scope>NUCLEOTIDE SEQUENCE [LARGE SCALE GENOMIC DNA]</scope>
    <source>
        <strain evidence="3">cv. Heinz 1706</strain>
    </source>
</reference>
<keyword evidence="1" id="KW-1133">Transmembrane helix</keyword>
<dbReference type="AlphaFoldDB" id="K4AUV7"/>
<keyword evidence="1" id="KW-0472">Membrane</keyword>
<dbReference type="InterPro" id="IPR025558">
    <property type="entry name" value="DUF4283"/>
</dbReference>
<dbReference type="PANTHER" id="PTHR31286">
    <property type="entry name" value="GLYCINE-RICH CELL WALL STRUCTURAL PROTEIN 1.8-LIKE"/>
    <property type="match status" value="1"/>
</dbReference>
<dbReference type="PaxDb" id="4081-Solyc01g017760.1.1"/>
<dbReference type="Gramene" id="Solyc01g017760.1.1">
    <property type="protein sequence ID" value="Solyc01g017760.1.1"/>
    <property type="gene ID" value="Solyc01g017760.1"/>
</dbReference>
<dbReference type="InParanoid" id="K4AUV7"/>
<dbReference type="Pfam" id="PF14111">
    <property type="entry name" value="DUF4283"/>
    <property type="match status" value="1"/>
</dbReference>
<protein>
    <recommendedName>
        <fullName evidence="2">DUF4283 domain-containing protein</fullName>
    </recommendedName>
</protein>
<evidence type="ECO:0000313" key="4">
    <source>
        <dbReference type="Proteomes" id="UP000004994"/>
    </source>
</evidence>
<accession>K4AUV7</accession>
<dbReference type="OMA" id="NIHERNV"/>
<name>K4AUV7_SOLLC</name>
<keyword evidence="1" id="KW-0812">Transmembrane</keyword>
<dbReference type="HOGENOM" id="CLU_1450003_0_0_1"/>
<evidence type="ECO:0000256" key="1">
    <source>
        <dbReference type="SAM" id="Phobius"/>
    </source>
</evidence>
<organism evidence="3">
    <name type="scientific">Solanum lycopersicum</name>
    <name type="common">Tomato</name>
    <name type="synonym">Lycopersicon esculentum</name>
    <dbReference type="NCBI Taxonomy" id="4081"/>
    <lineage>
        <taxon>Eukaryota</taxon>
        <taxon>Viridiplantae</taxon>
        <taxon>Streptophyta</taxon>
        <taxon>Embryophyta</taxon>
        <taxon>Tracheophyta</taxon>
        <taxon>Spermatophyta</taxon>
        <taxon>Magnoliopsida</taxon>
        <taxon>eudicotyledons</taxon>
        <taxon>Gunneridae</taxon>
        <taxon>Pentapetalae</taxon>
        <taxon>asterids</taxon>
        <taxon>lamiids</taxon>
        <taxon>Solanales</taxon>
        <taxon>Solanaceae</taxon>
        <taxon>Solanoideae</taxon>
        <taxon>Solaneae</taxon>
        <taxon>Solanum</taxon>
        <taxon>Solanum subgen. Lycopersicon</taxon>
    </lineage>
</organism>
<keyword evidence="4" id="KW-1185">Reference proteome</keyword>
<evidence type="ECO:0000259" key="2">
    <source>
        <dbReference type="Pfam" id="PF14111"/>
    </source>
</evidence>
<dbReference type="Proteomes" id="UP000004994">
    <property type="component" value="Chromosome 1"/>
</dbReference>
<dbReference type="PANTHER" id="PTHR31286:SF164">
    <property type="entry name" value="ZINC FINGER, CCHC-TYPE"/>
    <property type="match status" value="1"/>
</dbReference>